<gene>
    <name evidence="2" type="ORF">PVK06_006334</name>
</gene>
<evidence type="ECO:0000313" key="2">
    <source>
        <dbReference type="EMBL" id="KAK5837607.1"/>
    </source>
</evidence>
<dbReference type="EMBL" id="JARKNE010000003">
    <property type="protein sequence ID" value="KAK5837607.1"/>
    <property type="molecule type" value="Genomic_DNA"/>
</dbReference>
<feature type="domain" description="DUF4283" evidence="1">
    <location>
        <begin position="58"/>
        <end position="134"/>
    </location>
</feature>
<dbReference type="PANTHER" id="PTHR31286">
    <property type="entry name" value="GLYCINE-RICH CELL WALL STRUCTURAL PROTEIN 1.8-LIKE"/>
    <property type="match status" value="1"/>
</dbReference>
<proteinExistence type="predicted"/>
<name>A0ABR0QF92_GOSAR</name>
<evidence type="ECO:0000313" key="3">
    <source>
        <dbReference type="Proteomes" id="UP001358586"/>
    </source>
</evidence>
<dbReference type="InterPro" id="IPR025558">
    <property type="entry name" value="DUF4283"/>
</dbReference>
<evidence type="ECO:0000259" key="1">
    <source>
        <dbReference type="Pfam" id="PF14111"/>
    </source>
</evidence>
<accession>A0ABR0QF92</accession>
<dbReference type="Proteomes" id="UP001358586">
    <property type="component" value="Chromosome 3"/>
</dbReference>
<sequence>MSYKSMLISTSLNAYSPEKLEEEFVLHDGDVVTKLVEGVLSITFSDRVHKFIGRKMARTIIVKLLGRKIGFNAVLNKVTTLWSLRQPLQLKDLENDYYLVWFQDEGDFNNVLVGGPWLIFGQYLTVNPWSPEFSISYNEVDIQMVWIRLWGLPESYYSKCLICAIGQAIGPVAKLETHLDSGRRGESKNKALNTGVNGEETMVENMGIQRRVEKENYGPWMLVER</sequence>
<dbReference type="InterPro" id="IPR040256">
    <property type="entry name" value="At4g02000-like"/>
</dbReference>
<keyword evidence="3" id="KW-1185">Reference proteome</keyword>
<dbReference type="PANTHER" id="PTHR31286:SF99">
    <property type="entry name" value="DUF4283 DOMAIN-CONTAINING PROTEIN"/>
    <property type="match status" value="1"/>
</dbReference>
<dbReference type="Pfam" id="PF14111">
    <property type="entry name" value="DUF4283"/>
    <property type="match status" value="1"/>
</dbReference>
<reference evidence="2 3" key="1">
    <citation type="submission" date="2023-03" db="EMBL/GenBank/DDBJ databases">
        <title>WGS of Gossypium arboreum.</title>
        <authorList>
            <person name="Yu D."/>
        </authorList>
    </citation>
    <scope>NUCLEOTIDE SEQUENCE [LARGE SCALE GENOMIC DNA]</scope>
    <source>
        <tissue evidence="2">Leaf</tissue>
    </source>
</reference>
<organism evidence="2 3">
    <name type="scientific">Gossypium arboreum</name>
    <name type="common">Tree cotton</name>
    <name type="synonym">Gossypium nanking</name>
    <dbReference type="NCBI Taxonomy" id="29729"/>
    <lineage>
        <taxon>Eukaryota</taxon>
        <taxon>Viridiplantae</taxon>
        <taxon>Streptophyta</taxon>
        <taxon>Embryophyta</taxon>
        <taxon>Tracheophyta</taxon>
        <taxon>Spermatophyta</taxon>
        <taxon>Magnoliopsida</taxon>
        <taxon>eudicotyledons</taxon>
        <taxon>Gunneridae</taxon>
        <taxon>Pentapetalae</taxon>
        <taxon>rosids</taxon>
        <taxon>malvids</taxon>
        <taxon>Malvales</taxon>
        <taxon>Malvaceae</taxon>
        <taxon>Malvoideae</taxon>
        <taxon>Gossypium</taxon>
    </lineage>
</organism>
<protein>
    <recommendedName>
        <fullName evidence="1">DUF4283 domain-containing protein</fullName>
    </recommendedName>
</protein>
<comment type="caution">
    <text evidence="2">The sequence shown here is derived from an EMBL/GenBank/DDBJ whole genome shotgun (WGS) entry which is preliminary data.</text>
</comment>